<evidence type="ECO:0000313" key="2">
    <source>
        <dbReference type="Proteomes" id="UP001432251"/>
    </source>
</evidence>
<reference evidence="1" key="1">
    <citation type="journal article" date="2025" name="Int. J. Syst. Evol. Microbiol.">
        <title>Streptomyces citrinus sp. nov., with yellow diffusible pigment.</title>
        <authorList>
            <person name="He Y."/>
            <person name="Yang E."/>
            <person name="Xu J."/>
            <person name="Sun Y."/>
            <person name="Sun L."/>
        </authorList>
    </citation>
    <scope>NUCLEOTIDE SEQUENCE</scope>
    <source>
        <strain evidence="1">Q6</strain>
    </source>
</reference>
<keyword evidence="2" id="KW-1185">Reference proteome</keyword>
<dbReference type="Proteomes" id="UP001432251">
    <property type="component" value="Chromosome"/>
</dbReference>
<proteinExistence type="predicted"/>
<protein>
    <submittedName>
        <fullName evidence="1">WS/DGAT domain-containing protein</fullName>
    </submittedName>
</protein>
<sequence length="147" mass="15423">MRLPVAQADPLERLREVRTAMDRRKDHGPNRGAGAVALLADHVPPLGHRLGGSLVGQNARLLFDLLVTSVPLPSLGLKLGGCPLREVFPLAPLAQGQSLAVAVSTYRGRVHYGLVADAAAVPDLDALARAVHAEVALLIAACEQVPV</sequence>
<evidence type="ECO:0000313" key="1">
    <source>
        <dbReference type="EMBL" id="WWQ69231.1"/>
    </source>
</evidence>
<dbReference type="EMBL" id="CP146022">
    <property type="protein sequence ID" value="WWQ69231.1"/>
    <property type="molecule type" value="Genomic_DNA"/>
</dbReference>
<accession>A0ACD5APM7</accession>
<organism evidence="1 2">
    <name type="scientific">Streptomyces citrinus</name>
    <dbReference type="NCBI Taxonomy" id="3118173"/>
    <lineage>
        <taxon>Bacteria</taxon>
        <taxon>Bacillati</taxon>
        <taxon>Actinomycetota</taxon>
        <taxon>Actinomycetes</taxon>
        <taxon>Kitasatosporales</taxon>
        <taxon>Streptomycetaceae</taxon>
        <taxon>Streptomyces</taxon>
    </lineage>
</organism>
<name>A0ACD5APM7_9ACTN</name>
<gene>
    <name evidence="1" type="ORF">V2W30_35685</name>
</gene>